<feature type="chain" id="PRO_5046499756" evidence="1">
    <location>
        <begin position="24"/>
        <end position="185"/>
    </location>
</feature>
<dbReference type="Proteomes" id="UP001501725">
    <property type="component" value="Unassembled WGS sequence"/>
</dbReference>
<sequence length="185" mass="20438">MSKSTLLLPVAIACVLASCTMVARMSGAYKTPQPETTATLSTFLEEAGASVDGLFVCPTKAAYKQFADSLGQSIPHLYVFDASGQNLYNNSKCPWQNVRQLDSLRTQAGFRTNGDFRVTQLLQPLALVKGNAPSGQYDYYLFFVWARFVPKLSKEMIADVRAFRGRSGGRIYVGALNMDLQQSWE</sequence>
<proteinExistence type="predicted"/>
<keyword evidence="1" id="KW-0732">Signal</keyword>
<organism evidence="2 3">
    <name type="scientific">Flaviaesturariibacter amylovorans</name>
    <dbReference type="NCBI Taxonomy" id="1084520"/>
    <lineage>
        <taxon>Bacteria</taxon>
        <taxon>Pseudomonadati</taxon>
        <taxon>Bacteroidota</taxon>
        <taxon>Chitinophagia</taxon>
        <taxon>Chitinophagales</taxon>
        <taxon>Chitinophagaceae</taxon>
        <taxon>Flaviaestuariibacter</taxon>
    </lineage>
</organism>
<dbReference type="RefSeq" id="WP_345256730.1">
    <property type="nucleotide sequence ID" value="NZ_BAABGY010000009.1"/>
</dbReference>
<evidence type="ECO:0000256" key="1">
    <source>
        <dbReference type="SAM" id="SignalP"/>
    </source>
</evidence>
<comment type="caution">
    <text evidence="2">The sequence shown here is derived from an EMBL/GenBank/DDBJ whole genome shotgun (WGS) entry which is preliminary data.</text>
</comment>
<dbReference type="EMBL" id="BAABGY010000009">
    <property type="protein sequence ID" value="GAA4336355.1"/>
    <property type="molecule type" value="Genomic_DNA"/>
</dbReference>
<dbReference type="PROSITE" id="PS51257">
    <property type="entry name" value="PROKAR_LIPOPROTEIN"/>
    <property type="match status" value="1"/>
</dbReference>
<feature type="signal peptide" evidence="1">
    <location>
        <begin position="1"/>
        <end position="23"/>
    </location>
</feature>
<accession>A0ABP8HA86</accession>
<reference evidence="3" key="1">
    <citation type="journal article" date="2019" name="Int. J. Syst. Evol. Microbiol.">
        <title>The Global Catalogue of Microorganisms (GCM) 10K type strain sequencing project: providing services to taxonomists for standard genome sequencing and annotation.</title>
        <authorList>
            <consortium name="The Broad Institute Genomics Platform"/>
            <consortium name="The Broad Institute Genome Sequencing Center for Infectious Disease"/>
            <person name="Wu L."/>
            <person name="Ma J."/>
        </authorList>
    </citation>
    <scope>NUCLEOTIDE SEQUENCE [LARGE SCALE GENOMIC DNA]</scope>
    <source>
        <strain evidence="3">JCM 17919</strain>
    </source>
</reference>
<name>A0ABP8HA86_9BACT</name>
<protein>
    <submittedName>
        <fullName evidence="2">Uncharacterized protein</fullName>
    </submittedName>
</protein>
<keyword evidence="3" id="KW-1185">Reference proteome</keyword>
<evidence type="ECO:0000313" key="3">
    <source>
        <dbReference type="Proteomes" id="UP001501725"/>
    </source>
</evidence>
<evidence type="ECO:0000313" key="2">
    <source>
        <dbReference type="EMBL" id="GAA4336355.1"/>
    </source>
</evidence>
<gene>
    <name evidence="2" type="ORF">GCM10023184_31630</name>
</gene>